<sequence>MTKAIFLSVGLLFLAACGGPKTSTGVSYENKSSSDIRSGCADMLEGYSKAIPNEAKRKAEERQIRPCCRELAQSAKKLSAEQRAYAWYDFLVAQSGSISPNQYEAALAKRDAIGDDFTSEERRPAFRMRYTGLTCMSSRARKNQ</sequence>
<dbReference type="Proteomes" id="UP000001302">
    <property type="component" value="Chromosome"/>
</dbReference>
<dbReference type="PROSITE" id="PS51257">
    <property type="entry name" value="PROKAR_LIPOPROTEIN"/>
    <property type="match status" value="1"/>
</dbReference>
<dbReference type="HOGENOM" id="CLU_1794623_0_0_5"/>
<dbReference type="STRING" id="314260.PB2503_10994"/>
<dbReference type="KEGG" id="pbr:PB2503_10994"/>
<reference evidence="1 2" key="2">
    <citation type="journal article" date="2011" name="J. Bacteriol.">
        <title>Complete genome sequence of strain HTCC2503T of Parvularcula bermudensis, the type species of the order "Parvularculales" in the class Alphaproteobacteria.</title>
        <authorList>
            <person name="Oh H.M."/>
            <person name="Kang I."/>
            <person name="Vergin K.L."/>
            <person name="Kang D."/>
            <person name="Rhee K.H."/>
            <person name="Giovannoni S.J."/>
            <person name="Cho J.C."/>
        </authorList>
    </citation>
    <scope>NUCLEOTIDE SEQUENCE [LARGE SCALE GENOMIC DNA]</scope>
    <source>
        <strain evidence="2">ATCC BAA-594 / HTCC2503 / KCTC 12087</strain>
    </source>
</reference>
<gene>
    <name evidence="1" type="ordered locus">PB2503_10994</name>
</gene>
<dbReference type="AlphaFoldDB" id="E0THV3"/>
<keyword evidence="2" id="KW-1185">Reference proteome</keyword>
<protein>
    <recommendedName>
        <fullName evidence="3">Lipoprotein</fullName>
    </recommendedName>
</protein>
<organism evidence="1 2">
    <name type="scientific">Parvularcula bermudensis (strain ATCC BAA-594 / HTCC2503 / KCTC 12087)</name>
    <dbReference type="NCBI Taxonomy" id="314260"/>
    <lineage>
        <taxon>Bacteria</taxon>
        <taxon>Pseudomonadati</taxon>
        <taxon>Pseudomonadota</taxon>
        <taxon>Alphaproteobacteria</taxon>
        <taxon>Parvularculales</taxon>
        <taxon>Parvularculaceae</taxon>
        <taxon>Parvularcula</taxon>
    </lineage>
</organism>
<evidence type="ECO:0008006" key="3">
    <source>
        <dbReference type="Google" id="ProtNLM"/>
    </source>
</evidence>
<reference evidence="2" key="1">
    <citation type="submission" date="2010-08" db="EMBL/GenBank/DDBJ databases">
        <title>Genome sequence of Parvularcula bermudensis HTCC2503.</title>
        <authorList>
            <person name="Kang D.-M."/>
            <person name="Oh H.-M."/>
            <person name="Cho J.-C."/>
        </authorList>
    </citation>
    <scope>NUCLEOTIDE SEQUENCE [LARGE SCALE GENOMIC DNA]</scope>
    <source>
        <strain evidence="2">ATCC BAA-594 / HTCC2503 / KCTC 12087</strain>
    </source>
</reference>
<dbReference type="EMBL" id="CP002156">
    <property type="protein sequence ID" value="ADM10246.1"/>
    <property type="molecule type" value="Genomic_DNA"/>
</dbReference>
<evidence type="ECO:0000313" key="2">
    <source>
        <dbReference type="Proteomes" id="UP000001302"/>
    </source>
</evidence>
<evidence type="ECO:0000313" key="1">
    <source>
        <dbReference type="EMBL" id="ADM10246.1"/>
    </source>
</evidence>
<name>E0THV3_PARBH</name>
<accession>E0THV3</accession>
<proteinExistence type="predicted"/>